<keyword evidence="15" id="KW-1185">Reference proteome</keyword>
<keyword evidence="7" id="KW-0999">Mitochondrion inner membrane</keyword>
<evidence type="ECO:0000256" key="9">
    <source>
        <dbReference type="ARBA" id="ARBA00023128"/>
    </source>
</evidence>
<evidence type="ECO:0000256" key="5">
    <source>
        <dbReference type="ARBA" id="ARBA00022692"/>
    </source>
</evidence>
<dbReference type="PRINTS" id="PR00926">
    <property type="entry name" value="MITOCARRIER"/>
</dbReference>
<evidence type="ECO:0000256" key="8">
    <source>
        <dbReference type="ARBA" id="ARBA00022989"/>
    </source>
</evidence>
<keyword evidence="9" id="KW-0496">Mitochondrion</keyword>
<protein>
    <recommendedName>
        <fullName evidence="3">Mitochondrial thiamine pyrophosphate carrier 1</fullName>
    </recommendedName>
</protein>
<reference evidence="14 15" key="1">
    <citation type="submission" date="2017-08" db="EMBL/GenBank/DDBJ databases">
        <title>Harnessing the power of phylogenomics to disentangle the directionality and signatures of interkingdom host jumping in the parasitic fungal genus Tolypocladium.</title>
        <authorList>
            <person name="Quandt C.A."/>
            <person name="Patterson W."/>
            <person name="Spatafora J.W."/>
        </authorList>
    </citation>
    <scope>NUCLEOTIDE SEQUENCE [LARGE SCALE GENOMIC DNA]</scope>
    <source>
        <strain evidence="14 15">CBS 113982</strain>
    </source>
</reference>
<dbReference type="InterPro" id="IPR002067">
    <property type="entry name" value="MCP"/>
</dbReference>
<dbReference type="InterPro" id="IPR018108">
    <property type="entry name" value="MCP_transmembrane"/>
</dbReference>
<evidence type="ECO:0000256" key="12">
    <source>
        <dbReference type="RuleBase" id="RU000488"/>
    </source>
</evidence>
<evidence type="ECO:0000256" key="2">
    <source>
        <dbReference type="ARBA" id="ARBA00004448"/>
    </source>
</evidence>
<dbReference type="PROSITE" id="PS50920">
    <property type="entry name" value="SOLCAR"/>
    <property type="match status" value="3"/>
</dbReference>
<keyword evidence="10 11" id="KW-0472">Membrane</keyword>
<evidence type="ECO:0000256" key="11">
    <source>
        <dbReference type="PROSITE-ProRule" id="PRU00282"/>
    </source>
</evidence>
<dbReference type="Pfam" id="PF00153">
    <property type="entry name" value="Mito_carr"/>
    <property type="match status" value="4"/>
</dbReference>
<keyword evidence="4 12" id="KW-0813">Transport</keyword>
<comment type="subcellular location">
    <subcellularLocation>
        <location evidence="2">Mitochondrion inner membrane</location>
        <topology evidence="2">Multi-pass membrane protein</topology>
    </subcellularLocation>
</comment>
<keyword evidence="8 13" id="KW-1133">Transmembrane helix</keyword>
<gene>
    <name evidence="14" type="ORF">TCAP_05120</name>
</gene>
<evidence type="ECO:0000313" key="15">
    <source>
        <dbReference type="Proteomes" id="UP000236621"/>
    </source>
</evidence>
<evidence type="ECO:0000256" key="6">
    <source>
        <dbReference type="ARBA" id="ARBA00022737"/>
    </source>
</evidence>
<dbReference type="AlphaFoldDB" id="A0A2K3QBL2"/>
<evidence type="ECO:0000256" key="7">
    <source>
        <dbReference type="ARBA" id="ARBA00022792"/>
    </source>
</evidence>
<accession>A0A2K3QBL2</accession>
<dbReference type="EMBL" id="NRSZ01000827">
    <property type="protein sequence ID" value="PNY24936.1"/>
    <property type="molecule type" value="Genomic_DNA"/>
</dbReference>
<dbReference type="GO" id="GO:0005743">
    <property type="term" value="C:mitochondrial inner membrane"/>
    <property type="evidence" value="ECO:0007669"/>
    <property type="project" value="UniProtKB-SubCell"/>
</dbReference>
<feature type="repeat" description="Solcar" evidence="11">
    <location>
        <begin position="121"/>
        <end position="212"/>
    </location>
</feature>
<comment type="similarity">
    <text evidence="12">Belongs to the mitochondrial carrier (TC 2.A.29) family.</text>
</comment>
<name>A0A2K3QBL2_9HYPO</name>
<dbReference type="PANTHER" id="PTHR24089">
    <property type="entry name" value="SOLUTE CARRIER FAMILY 25"/>
    <property type="match status" value="1"/>
</dbReference>
<dbReference type="Gene3D" id="1.50.40.10">
    <property type="entry name" value="Mitochondrial carrier domain"/>
    <property type="match status" value="1"/>
</dbReference>
<dbReference type="Proteomes" id="UP000236621">
    <property type="component" value="Unassembled WGS sequence"/>
</dbReference>
<feature type="non-terminal residue" evidence="14">
    <location>
        <position position="1"/>
    </location>
</feature>
<sequence length="454" mass="49763">PVAGRIPHFFPPFLTTNRFGSLPHSQTPRCESRLFTSRLPAAALCFGTRATLADLLLCNDARRHAMPSSSALVDHAPSMSEIARDQARQHVGVTADKKDTAVCPTDDEALTPRRRATRTWDYVWRSGVAGGMAGCAAKTLVAPLDRVKILFQASNPQFAKYTGSSFGVATAMRDIYRSEGGLGLFRGHSATLLRIFPYAGIKFLAYEQIRAVIIPDRNYETPMRRLLTGSLAGVTSVFFTYPLEVVRVRLAFETKREGRSSLASICRQIYNEQPVEKTAAARLPNAPAAVSGAAGAVESVAPRIGFINFYRGFYPTLLGMLPYAGMSFLTHDTVSDLLRHPSVAQHTTLPRKKNQPSDKPAPLRSWAELSAGGIAGLISQTSSYPLEVIRRRMQVGGAVGDGRRLKLGETARTIFQERGIRGFFVGLTIGYVKVIPMVAVSFYTYERMKLVFGI</sequence>
<feature type="repeat" description="Solcar" evidence="11">
    <location>
        <begin position="220"/>
        <end position="337"/>
    </location>
</feature>
<feature type="transmembrane region" description="Helical" evidence="13">
    <location>
        <begin position="423"/>
        <end position="445"/>
    </location>
</feature>
<evidence type="ECO:0000256" key="13">
    <source>
        <dbReference type="SAM" id="Phobius"/>
    </source>
</evidence>
<feature type="repeat" description="Solcar" evidence="11">
    <location>
        <begin position="363"/>
        <end position="451"/>
    </location>
</feature>
<organism evidence="14 15">
    <name type="scientific">Tolypocladium capitatum</name>
    <dbReference type="NCBI Taxonomy" id="45235"/>
    <lineage>
        <taxon>Eukaryota</taxon>
        <taxon>Fungi</taxon>
        <taxon>Dikarya</taxon>
        <taxon>Ascomycota</taxon>
        <taxon>Pezizomycotina</taxon>
        <taxon>Sordariomycetes</taxon>
        <taxon>Hypocreomycetidae</taxon>
        <taxon>Hypocreales</taxon>
        <taxon>Ophiocordycipitaceae</taxon>
        <taxon>Tolypocladium</taxon>
    </lineage>
</organism>
<evidence type="ECO:0000313" key="14">
    <source>
        <dbReference type="EMBL" id="PNY24936.1"/>
    </source>
</evidence>
<evidence type="ECO:0000256" key="4">
    <source>
        <dbReference type="ARBA" id="ARBA00022448"/>
    </source>
</evidence>
<evidence type="ECO:0000256" key="1">
    <source>
        <dbReference type="ARBA" id="ARBA00002238"/>
    </source>
</evidence>
<comment type="caution">
    <text evidence="14">The sequence shown here is derived from an EMBL/GenBank/DDBJ whole genome shotgun (WGS) entry which is preliminary data.</text>
</comment>
<dbReference type="InterPro" id="IPR023395">
    <property type="entry name" value="MCP_dom_sf"/>
</dbReference>
<keyword evidence="5 11" id="KW-0812">Transmembrane</keyword>
<evidence type="ECO:0000256" key="3">
    <source>
        <dbReference type="ARBA" id="ARBA00021935"/>
    </source>
</evidence>
<dbReference type="OrthoDB" id="270584at2759"/>
<dbReference type="GO" id="GO:0055085">
    <property type="term" value="P:transmembrane transport"/>
    <property type="evidence" value="ECO:0007669"/>
    <property type="project" value="InterPro"/>
</dbReference>
<comment type="function">
    <text evidence="1">Mitochondrial transporter that mediates uptake of thiamine pyrophosphate (ThPP) into mitochondria.</text>
</comment>
<dbReference type="SUPFAM" id="SSF103506">
    <property type="entry name" value="Mitochondrial carrier"/>
    <property type="match status" value="1"/>
</dbReference>
<evidence type="ECO:0000256" key="10">
    <source>
        <dbReference type="ARBA" id="ARBA00023136"/>
    </source>
</evidence>
<dbReference type="STRING" id="45235.A0A2K3QBL2"/>
<proteinExistence type="inferred from homology"/>
<keyword evidence="6" id="KW-0677">Repeat</keyword>